<dbReference type="PANTHER" id="PTHR12213">
    <property type="entry name" value="CORRINOID ADENOSYLTRANSFERASE"/>
    <property type="match status" value="1"/>
</dbReference>
<evidence type="ECO:0000259" key="7">
    <source>
        <dbReference type="Pfam" id="PF01923"/>
    </source>
</evidence>
<dbReference type="SUPFAM" id="SSF89028">
    <property type="entry name" value="Cobalamin adenosyltransferase-like"/>
    <property type="match status" value="1"/>
</dbReference>
<name>W2C1N1_9BACT</name>
<comment type="catalytic activity">
    <reaction evidence="6">
        <text>2 cob(II)alamin + reduced [electron-transfer flavoprotein] + 2 ATP = 2 adenosylcob(III)alamin + 2 triphosphate + oxidized [electron-transfer flavoprotein] + 3 H(+)</text>
        <dbReference type="Rhea" id="RHEA:28671"/>
        <dbReference type="Rhea" id="RHEA-COMP:10685"/>
        <dbReference type="Rhea" id="RHEA-COMP:10686"/>
        <dbReference type="ChEBI" id="CHEBI:15378"/>
        <dbReference type="ChEBI" id="CHEBI:16304"/>
        <dbReference type="ChEBI" id="CHEBI:18036"/>
        <dbReference type="ChEBI" id="CHEBI:18408"/>
        <dbReference type="ChEBI" id="CHEBI:30616"/>
        <dbReference type="ChEBI" id="CHEBI:57692"/>
        <dbReference type="ChEBI" id="CHEBI:58307"/>
        <dbReference type="EC" id="2.5.1.17"/>
    </reaction>
</comment>
<keyword evidence="3 6" id="KW-0808">Transferase</keyword>
<dbReference type="EMBL" id="AYUF01000491">
    <property type="protein sequence ID" value="ETK01094.1"/>
    <property type="molecule type" value="Genomic_DNA"/>
</dbReference>
<dbReference type="InterPro" id="IPR036451">
    <property type="entry name" value="CblAdoTrfase-like_sf"/>
</dbReference>
<comment type="similarity">
    <text evidence="1 6">Belongs to the Cob(I)alamin adenosyltransferase family.</text>
</comment>
<dbReference type="Pfam" id="PF01923">
    <property type="entry name" value="Cob_adeno_trans"/>
    <property type="match status" value="1"/>
</dbReference>
<dbReference type="AlphaFoldDB" id="W2C1N1"/>
<reference evidence="8 9" key="1">
    <citation type="submission" date="2013-11" db="EMBL/GenBank/DDBJ databases">
        <title>Single cell genomics of uncultured Tannerella BU063 (oral taxon 286).</title>
        <authorList>
            <person name="Beall C.J."/>
            <person name="Campbell A.G."/>
            <person name="Griffen A.L."/>
            <person name="Podar M."/>
            <person name="Leys E.J."/>
        </authorList>
    </citation>
    <scope>NUCLEOTIDE SEQUENCE [LARGE SCALE GENOMIC DNA]</scope>
    <source>
        <strain evidence="8">Cell 2</strain>
    </source>
</reference>
<dbReference type="Proteomes" id="UP000018837">
    <property type="component" value="Unassembled WGS sequence"/>
</dbReference>
<evidence type="ECO:0000313" key="8">
    <source>
        <dbReference type="EMBL" id="ETK01094.1"/>
    </source>
</evidence>
<evidence type="ECO:0000256" key="1">
    <source>
        <dbReference type="ARBA" id="ARBA00007487"/>
    </source>
</evidence>
<dbReference type="UniPathway" id="UPA00148">
    <property type="reaction ID" value="UER00233"/>
</dbReference>
<comment type="catalytic activity">
    <reaction evidence="6">
        <text>2 cob(II)yrinate a,c diamide + reduced [electron-transfer flavoprotein] + 2 ATP = 2 adenosylcob(III)yrinate a,c-diamide + 2 triphosphate + oxidized [electron-transfer flavoprotein] + 3 H(+)</text>
        <dbReference type="Rhea" id="RHEA:11528"/>
        <dbReference type="Rhea" id="RHEA-COMP:10685"/>
        <dbReference type="Rhea" id="RHEA-COMP:10686"/>
        <dbReference type="ChEBI" id="CHEBI:15378"/>
        <dbReference type="ChEBI" id="CHEBI:18036"/>
        <dbReference type="ChEBI" id="CHEBI:30616"/>
        <dbReference type="ChEBI" id="CHEBI:57692"/>
        <dbReference type="ChEBI" id="CHEBI:58307"/>
        <dbReference type="ChEBI" id="CHEBI:58503"/>
        <dbReference type="ChEBI" id="CHEBI:58537"/>
        <dbReference type="EC" id="2.5.1.17"/>
    </reaction>
</comment>
<keyword evidence="4 6" id="KW-0547">Nucleotide-binding</keyword>
<comment type="subunit">
    <text evidence="2">Homotrimer.</text>
</comment>
<organism evidence="8 9">
    <name type="scientific">Tannerella sp. oral taxon BU063 isolate Cell 2</name>
    <dbReference type="NCBI Taxonomy" id="1411148"/>
    <lineage>
        <taxon>Bacteria</taxon>
        <taxon>Pseudomonadati</taxon>
        <taxon>Bacteroidota</taxon>
        <taxon>Bacteroidia</taxon>
        <taxon>Bacteroidales</taxon>
        <taxon>Tannerellaceae</taxon>
        <taxon>Tannerella</taxon>
    </lineage>
</organism>
<dbReference type="InterPro" id="IPR029499">
    <property type="entry name" value="PduO-typ"/>
</dbReference>
<dbReference type="GO" id="GO:0008817">
    <property type="term" value="F:corrinoid adenosyltransferase activity"/>
    <property type="evidence" value="ECO:0007669"/>
    <property type="project" value="UniProtKB-UniRule"/>
</dbReference>
<feature type="domain" description="Cobalamin adenosyltransferase-like" evidence="7">
    <location>
        <begin position="6"/>
        <end position="170"/>
    </location>
</feature>
<evidence type="ECO:0000256" key="2">
    <source>
        <dbReference type="ARBA" id="ARBA00011233"/>
    </source>
</evidence>
<dbReference type="Gene3D" id="1.20.1200.10">
    <property type="entry name" value="Cobalamin adenosyltransferase-like"/>
    <property type="match status" value="1"/>
</dbReference>
<comment type="pathway">
    <text evidence="6">Cofactor biosynthesis; adenosylcobalamin biosynthesis; adenosylcobalamin from cob(II)yrinate a,c-diamide: step 2/7.</text>
</comment>
<dbReference type="PANTHER" id="PTHR12213:SF0">
    <property type="entry name" value="CORRINOID ADENOSYLTRANSFERASE MMAB"/>
    <property type="match status" value="1"/>
</dbReference>
<evidence type="ECO:0000256" key="3">
    <source>
        <dbReference type="ARBA" id="ARBA00022679"/>
    </source>
</evidence>
<evidence type="ECO:0000313" key="9">
    <source>
        <dbReference type="Proteomes" id="UP000018837"/>
    </source>
</evidence>
<dbReference type="NCBIfam" id="TIGR00636">
    <property type="entry name" value="PduO_Nterm"/>
    <property type="match status" value="1"/>
</dbReference>
<evidence type="ECO:0000256" key="4">
    <source>
        <dbReference type="ARBA" id="ARBA00022741"/>
    </source>
</evidence>
<comment type="caution">
    <text evidence="8">The sequence shown here is derived from an EMBL/GenBank/DDBJ whole genome shotgun (WGS) entry which is preliminary data.</text>
</comment>
<dbReference type="InterPro" id="IPR016030">
    <property type="entry name" value="CblAdoTrfase-like"/>
</dbReference>
<keyword evidence="6" id="KW-0169">Cobalamin biosynthesis</keyword>
<keyword evidence="5 6" id="KW-0067">ATP-binding</keyword>
<evidence type="ECO:0000256" key="6">
    <source>
        <dbReference type="RuleBase" id="RU366026"/>
    </source>
</evidence>
<protein>
    <recommendedName>
        <fullName evidence="6">Corrinoid adenosyltransferase</fullName>
        <ecNumber evidence="6">2.5.1.17</ecNumber>
    </recommendedName>
    <alternativeName>
        <fullName evidence="6">Cob(II)alamin adenosyltransferase</fullName>
    </alternativeName>
    <alternativeName>
        <fullName evidence="6">Cob(II)yrinic acid a,c-diamide adenosyltransferase</fullName>
    </alternativeName>
    <alternativeName>
        <fullName evidence="6">Cobinamide/cobalamin adenosyltransferase</fullName>
    </alternativeName>
</protein>
<proteinExistence type="inferred from homology"/>
<dbReference type="PATRIC" id="fig|1411148.3.peg.1880"/>
<dbReference type="EC" id="2.5.1.17" evidence="6"/>
<dbReference type="FunFam" id="1.20.1200.10:FF:000001">
    <property type="entry name" value="Cob(I)yrinic acid a,c-diamide adenosyltransferase"/>
    <property type="match status" value="1"/>
</dbReference>
<gene>
    <name evidence="8" type="ORF">N425_11490</name>
</gene>
<evidence type="ECO:0000256" key="5">
    <source>
        <dbReference type="ARBA" id="ARBA00022840"/>
    </source>
</evidence>
<dbReference type="GO" id="GO:0009236">
    <property type="term" value="P:cobalamin biosynthetic process"/>
    <property type="evidence" value="ECO:0007669"/>
    <property type="project" value="UniProtKB-UniRule"/>
</dbReference>
<sequence>MKKSIIYTGGGDKGTTALVGGFRVPKTHPRLEAYGTIDELNSHIGLLMAETDDPETLDTLRFVQHKLFTVGSYLATDPTKTDFRIESRVTPEAIQRIESAIDRIDGQLPRLNAFVLPGGNRASAQAHVCRTVCRRAERCIYRLTETGAEVEEPVLIFMNRLSDLLFVIGRNECVRRGDDEIIWDSKEGV</sequence>
<dbReference type="GO" id="GO:0005524">
    <property type="term" value="F:ATP binding"/>
    <property type="evidence" value="ECO:0007669"/>
    <property type="project" value="UniProtKB-UniRule"/>
</dbReference>
<accession>W2C1N1</accession>